<organism evidence="2 3">
    <name type="scientific">Pseudallescheria apiosperma</name>
    <name type="common">Scedosporium apiospermum</name>
    <dbReference type="NCBI Taxonomy" id="563466"/>
    <lineage>
        <taxon>Eukaryota</taxon>
        <taxon>Fungi</taxon>
        <taxon>Dikarya</taxon>
        <taxon>Ascomycota</taxon>
        <taxon>Pezizomycotina</taxon>
        <taxon>Sordariomycetes</taxon>
        <taxon>Hypocreomycetidae</taxon>
        <taxon>Microascales</taxon>
        <taxon>Microascaceae</taxon>
        <taxon>Scedosporium</taxon>
    </lineage>
</organism>
<dbReference type="RefSeq" id="XP_016646413.1">
    <property type="nucleotide sequence ID" value="XM_016783213.1"/>
</dbReference>
<accession>A0A084GH02</accession>
<reference evidence="2 3" key="1">
    <citation type="journal article" date="2014" name="Genome Announc.">
        <title>Draft genome sequence of the pathogenic fungus Scedosporium apiospermum.</title>
        <authorList>
            <person name="Vandeputte P."/>
            <person name="Ghamrawi S."/>
            <person name="Rechenmann M."/>
            <person name="Iltis A."/>
            <person name="Giraud S."/>
            <person name="Fleury M."/>
            <person name="Thornton C."/>
            <person name="Delhaes L."/>
            <person name="Meyer W."/>
            <person name="Papon N."/>
            <person name="Bouchara J.P."/>
        </authorList>
    </citation>
    <scope>NUCLEOTIDE SEQUENCE [LARGE SCALE GENOMIC DNA]</scope>
    <source>
        <strain evidence="2 3">IHEM 14462</strain>
    </source>
</reference>
<dbReference type="GeneID" id="27718590"/>
<keyword evidence="1" id="KW-0812">Transmembrane</keyword>
<feature type="transmembrane region" description="Helical" evidence="1">
    <location>
        <begin position="82"/>
        <end position="102"/>
    </location>
</feature>
<dbReference type="OrthoDB" id="3928876at2759"/>
<evidence type="ECO:0000313" key="2">
    <source>
        <dbReference type="EMBL" id="KEZ46614.1"/>
    </source>
</evidence>
<feature type="transmembrane region" description="Helical" evidence="1">
    <location>
        <begin position="55"/>
        <end position="75"/>
    </location>
</feature>
<dbReference type="HOGENOM" id="CLU_121506_0_0_1"/>
<protein>
    <submittedName>
        <fullName evidence="2">Uncharacterized protein</fullName>
    </submittedName>
</protein>
<dbReference type="EMBL" id="JOWA01000022">
    <property type="protein sequence ID" value="KEZ46614.1"/>
    <property type="molecule type" value="Genomic_DNA"/>
</dbReference>
<name>A0A084GH02_PSEDA</name>
<keyword evidence="1" id="KW-0472">Membrane</keyword>
<keyword evidence="1" id="KW-1133">Transmembrane helix</keyword>
<dbReference type="Pfam" id="PF16015">
    <property type="entry name" value="Promethin"/>
    <property type="match status" value="1"/>
</dbReference>
<evidence type="ECO:0000313" key="3">
    <source>
        <dbReference type="Proteomes" id="UP000028545"/>
    </source>
</evidence>
<comment type="caution">
    <text evidence="2">The sequence shown here is derived from an EMBL/GenBank/DDBJ whole genome shotgun (WGS) entry which is preliminary data.</text>
</comment>
<dbReference type="OMA" id="ARWLYNH"/>
<dbReference type="VEuPathDB" id="FungiDB:SAPIO_CDS0438"/>
<proteinExistence type="predicted"/>
<evidence type="ECO:0000256" key="1">
    <source>
        <dbReference type="SAM" id="Phobius"/>
    </source>
</evidence>
<dbReference type="KEGG" id="sapo:SAPIO_CDS0438"/>
<sequence>MGADFNGPAKGKGVVGKRVAGLISFLTRQLDRVVSPDTRQTAYSAVYDFAQERPLLASFLFTQLLFSFIPVLLFLTFILSTAAFAFGVALVFTLFWAGVALLVLVPTIFLTASVAVIAYVWALSSYLLARQVYSWVPRGDGQAGGDSHQSVLAGQGGVQVGNGGVAKYESGVGNPGYGTVKIGNEL</sequence>
<keyword evidence="3" id="KW-1185">Reference proteome</keyword>
<dbReference type="AlphaFoldDB" id="A0A084GH02"/>
<feature type="transmembrane region" description="Helical" evidence="1">
    <location>
        <begin position="108"/>
        <end position="129"/>
    </location>
</feature>
<dbReference type="Proteomes" id="UP000028545">
    <property type="component" value="Unassembled WGS sequence"/>
</dbReference>
<gene>
    <name evidence="2" type="ORF">SAPIO_CDS0438</name>
</gene>